<dbReference type="STRING" id="139825.A0A401GC61"/>
<dbReference type="OrthoDB" id="20681at2759"/>
<dbReference type="Gene3D" id="3.40.1230.10">
    <property type="entry name" value="MTH938-like"/>
    <property type="match status" value="1"/>
</dbReference>
<comment type="caution">
    <text evidence="5">The sequence shown here is derived from an EMBL/GenBank/DDBJ whole genome shotgun (WGS) entry which is preliminary data.</text>
</comment>
<sequence>MTSMFSRSLANAIFRRNITRTPCIRTLHTSRPVLNASGALNNILEGVALPVQVKTVTARGIHLVDGMILPSACIFLDAKVFLWNVPEKLWEGWEKKHFEIFEMVVPKPEILLFGTGQRVAVLPPALHQYLRQTGIQVDVMDTRNACSTYNLLAEEGRQVAAALLPMSPKSWRTA</sequence>
<dbReference type="GeneID" id="38776676"/>
<organism evidence="5 6">
    <name type="scientific">Sparassis crispa</name>
    <dbReference type="NCBI Taxonomy" id="139825"/>
    <lineage>
        <taxon>Eukaryota</taxon>
        <taxon>Fungi</taxon>
        <taxon>Dikarya</taxon>
        <taxon>Basidiomycota</taxon>
        <taxon>Agaricomycotina</taxon>
        <taxon>Agaricomycetes</taxon>
        <taxon>Polyporales</taxon>
        <taxon>Sparassidaceae</taxon>
        <taxon>Sparassis</taxon>
    </lineage>
</organism>
<evidence type="ECO:0000256" key="4">
    <source>
        <dbReference type="ARBA" id="ARBA00049984"/>
    </source>
</evidence>
<evidence type="ECO:0000313" key="5">
    <source>
        <dbReference type="EMBL" id="GBE79759.1"/>
    </source>
</evidence>
<evidence type="ECO:0000313" key="6">
    <source>
        <dbReference type="Proteomes" id="UP000287166"/>
    </source>
</evidence>
<dbReference type="Proteomes" id="UP000287166">
    <property type="component" value="Unassembled WGS sequence"/>
</dbReference>
<dbReference type="InterPro" id="IPR034095">
    <property type="entry name" value="NDUF3"/>
</dbReference>
<dbReference type="PANTHER" id="PTHR21192">
    <property type="entry name" value="NUCLEAR PROTEIN E3-3"/>
    <property type="match status" value="1"/>
</dbReference>
<proteinExistence type="inferred from homology"/>
<dbReference type="GO" id="GO:0032981">
    <property type="term" value="P:mitochondrial respiratory chain complex I assembly"/>
    <property type="evidence" value="ECO:0007669"/>
    <property type="project" value="InterPro"/>
</dbReference>
<dbReference type="CDD" id="cd05125">
    <property type="entry name" value="Mth938_2P1-like"/>
    <property type="match status" value="1"/>
</dbReference>
<dbReference type="RefSeq" id="XP_027610672.1">
    <property type="nucleotide sequence ID" value="XM_027754871.1"/>
</dbReference>
<dbReference type="InterPro" id="IPR036748">
    <property type="entry name" value="MTH938-like_sf"/>
</dbReference>
<reference evidence="5 6" key="1">
    <citation type="journal article" date="2018" name="Sci. Rep.">
        <title>Genome sequence of the cauliflower mushroom Sparassis crispa (Hanabiratake) and its association with beneficial usage.</title>
        <authorList>
            <person name="Kiyama R."/>
            <person name="Furutani Y."/>
            <person name="Kawaguchi K."/>
            <person name="Nakanishi T."/>
        </authorList>
    </citation>
    <scope>NUCLEOTIDE SEQUENCE [LARGE SCALE GENOMIC DNA]</scope>
</reference>
<evidence type="ECO:0000256" key="3">
    <source>
        <dbReference type="ARBA" id="ARBA00023128"/>
    </source>
</evidence>
<dbReference type="InterPro" id="IPR007523">
    <property type="entry name" value="NDUFAF3/AAMDC"/>
</dbReference>
<dbReference type="Pfam" id="PF04430">
    <property type="entry name" value="DUF498"/>
    <property type="match status" value="1"/>
</dbReference>
<keyword evidence="3" id="KW-0496">Mitochondrion</keyword>
<dbReference type="PANTHER" id="PTHR21192:SF2">
    <property type="entry name" value="NADH DEHYDROGENASE [UBIQUINONE] 1 ALPHA SUBCOMPLEX ASSEMBLY FACTOR 3"/>
    <property type="match status" value="1"/>
</dbReference>
<evidence type="ECO:0000256" key="1">
    <source>
        <dbReference type="ARBA" id="ARBA00004173"/>
    </source>
</evidence>
<gene>
    <name evidence="5" type="ORF">SCP_0209600</name>
</gene>
<protein>
    <recommendedName>
        <fullName evidence="2">NADH dehydrogenase [ubiquinone] 1 alpha subcomplex assembly factor 3</fullName>
    </recommendedName>
</protein>
<keyword evidence="6" id="KW-1185">Reference proteome</keyword>
<comment type="similarity">
    <text evidence="4">Belongs to the NDUFAF3 family.</text>
</comment>
<dbReference type="InParanoid" id="A0A401GC61"/>
<dbReference type="GO" id="GO:0005743">
    <property type="term" value="C:mitochondrial inner membrane"/>
    <property type="evidence" value="ECO:0007669"/>
    <property type="project" value="TreeGrafter"/>
</dbReference>
<dbReference type="AlphaFoldDB" id="A0A401GC61"/>
<dbReference type="SUPFAM" id="SSF64076">
    <property type="entry name" value="MTH938-like"/>
    <property type="match status" value="1"/>
</dbReference>
<dbReference type="EMBL" id="BFAD01000002">
    <property type="protein sequence ID" value="GBE79759.1"/>
    <property type="molecule type" value="Genomic_DNA"/>
</dbReference>
<accession>A0A401GC61</accession>
<name>A0A401GC61_9APHY</name>
<evidence type="ECO:0000256" key="2">
    <source>
        <dbReference type="ARBA" id="ARBA00021776"/>
    </source>
</evidence>
<comment type="subcellular location">
    <subcellularLocation>
        <location evidence="1">Mitochondrion</location>
    </subcellularLocation>
</comment>